<evidence type="ECO:0000313" key="3">
    <source>
        <dbReference type="EMBL" id="WGL15423.1"/>
    </source>
</evidence>
<dbReference type="NCBIfam" id="TIGR03177">
    <property type="entry name" value="pilus_cpaB"/>
    <property type="match status" value="1"/>
</dbReference>
<organism evidence="3 4">
    <name type="scientific">Microbulbifer bruguierae</name>
    <dbReference type="NCBI Taxonomy" id="3029061"/>
    <lineage>
        <taxon>Bacteria</taxon>
        <taxon>Pseudomonadati</taxon>
        <taxon>Pseudomonadota</taxon>
        <taxon>Gammaproteobacteria</taxon>
        <taxon>Cellvibrionales</taxon>
        <taxon>Microbulbiferaceae</taxon>
        <taxon>Microbulbifer</taxon>
    </lineage>
</organism>
<dbReference type="Pfam" id="PF16976">
    <property type="entry name" value="RcpC"/>
    <property type="match status" value="1"/>
</dbReference>
<accession>A0ABY8NDB3</accession>
<proteinExistence type="predicted"/>
<dbReference type="Pfam" id="PF08666">
    <property type="entry name" value="SAF"/>
    <property type="match status" value="1"/>
</dbReference>
<gene>
    <name evidence="3" type="primary">cpaB</name>
    <name evidence="3" type="ORF">PVT68_11655</name>
</gene>
<feature type="domain" description="Flp pilus assembly protein RcpC/CpaB" evidence="2">
    <location>
        <begin position="109"/>
        <end position="212"/>
    </location>
</feature>
<reference evidence="3 4" key="1">
    <citation type="submission" date="2023-02" db="EMBL/GenBank/DDBJ databases">
        <title>Description and genomic characterization of Microbulbifer bruguierae sp. nov., isolated from the sediment of mangrove plant Bruguiera sexangula.</title>
        <authorList>
            <person name="Long M."/>
        </authorList>
    </citation>
    <scope>NUCLEOTIDE SEQUENCE [LARGE SCALE GENOMIC DNA]</scope>
    <source>
        <strain evidence="3 4">H12</strain>
    </source>
</reference>
<dbReference type="RefSeq" id="WP_280318232.1">
    <property type="nucleotide sequence ID" value="NZ_CP118605.1"/>
</dbReference>
<dbReference type="Proteomes" id="UP001236500">
    <property type="component" value="Chromosome"/>
</dbReference>
<protein>
    <submittedName>
        <fullName evidence="3">Flp pilus assembly protein CpaB</fullName>
    </submittedName>
</protein>
<dbReference type="InterPro" id="IPR013974">
    <property type="entry name" value="SAF"/>
</dbReference>
<dbReference type="CDD" id="cd11614">
    <property type="entry name" value="SAF_CpaB_FlgA_like"/>
    <property type="match status" value="1"/>
</dbReference>
<evidence type="ECO:0000259" key="1">
    <source>
        <dbReference type="Pfam" id="PF08666"/>
    </source>
</evidence>
<keyword evidence="4" id="KW-1185">Reference proteome</keyword>
<evidence type="ECO:0000313" key="4">
    <source>
        <dbReference type="Proteomes" id="UP001236500"/>
    </source>
</evidence>
<dbReference type="InterPro" id="IPR017592">
    <property type="entry name" value="Pilus_assmbl_Flp-typ_CpaB"/>
</dbReference>
<dbReference type="EMBL" id="CP118605">
    <property type="protein sequence ID" value="WGL15423.1"/>
    <property type="molecule type" value="Genomic_DNA"/>
</dbReference>
<name>A0ABY8NDB3_9GAMM</name>
<feature type="domain" description="SAF" evidence="1">
    <location>
        <begin position="38"/>
        <end position="97"/>
    </location>
</feature>
<dbReference type="InterPro" id="IPR031571">
    <property type="entry name" value="RcpC_dom"/>
</dbReference>
<evidence type="ECO:0000259" key="2">
    <source>
        <dbReference type="Pfam" id="PF16976"/>
    </source>
</evidence>
<sequence>MIFAVACIAGVIYLTKFYFEQKEQQLRDQIRNEQKLTRVVVAKRNLAIGDPINLETMTIKHIPFEYVPDGAIVPDQYAAVEFKHLQDPMTAGKPLLRQFVEGVSRIARFSDLLSEGERAITLEVDGVSSIEHMIESGDFIDLAVRKSKGQEIELLLERVKVLSTGKFTTADPKFPGMYKTAQYPTITLGVPSETVRDVFAADGAGDLVFLLRNRRDEMKPRYELTDSERNTVTVYQAGNEDNGVLVAKVEKASVNAVQNNSAKIVRNSNGRLAQIARDIPISIVAGQEESIPGRVIDESL</sequence>